<organism evidence="1 2">
    <name type="scientific">Paenirhodobacter populi</name>
    <dbReference type="NCBI Taxonomy" id="2306993"/>
    <lineage>
        <taxon>Bacteria</taxon>
        <taxon>Pseudomonadati</taxon>
        <taxon>Pseudomonadota</taxon>
        <taxon>Alphaproteobacteria</taxon>
        <taxon>Rhodobacterales</taxon>
        <taxon>Rhodobacter group</taxon>
        <taxon>Paenirhodobacter</taxon>
    </lineage>
</organism>
<reference evidence="1 2" key="2">
    <citation type="submission" date="2019-01" db="EMBL/GenBank/DDBJ databases">
        <authorList>
            <person name="Li Y."/>
        </authorList>
    </citation>
    <scope>NUCLEOTIDE SEQUENCE [LARGE SCALE GENOMIC DNA]</scope>
    <source>
        <strain evidence="1 2">2D-5</strain>
    </source>
</reference>
<accession>A0A443ILS5</accession>
<dbReference type="Proteomes" id="UP000285710">
    <property type="component" value="Unassembled WGS sequence"/>
</dbReference>
<comment type="caution">
    <text evidence="1">The sequence shown here is derived from an EMBL/GenBank/DDBJ whole genome shotgun (WGS) entry which is preliminary data.</text>
</comment>
<evidence type="ECO:0000313" key="1">
    <source>
        <dbReference type="EMBL" id="RWR05946.1"/>
    </source>
</evidence>
<dbReference type="AlphaFoldDB" id="A0A443ILS5"/>
<evidence type="ECO:0000313" key="2">
    <source>
        <dbReference type="Proteomes" id="UP000285710"/>
    </source>
</evidence>
<keyword evidence="2" id="KW-1185">Reference proteome</keyword>
<sequence length="82" mass="9313">MGAISKMGNRFLRWLLYLGAMDVIASRMHHADVVMEVGDTFFEAQCTAAKLRLLCIRTIFEASARALGFFRCESRQHDCGNR</sequence>
<proteinExistence type="predicted"/>
<dbReference type="EMBL" id="SAUW01000032">
    <property type="protein sequence ID" value="RWR05946.1"/>
    <property type="molecule type" value="Genomic_DNA"/>
</dbReference>
<gene>
    <name evidence="1" type="ORF">D2T33_19145</name>
</gene>
<name>A0A443ILS5_9RHOB</name>
<protein>
    <submittedName>
        <fullName evidence="1">Uncharacterized protein</fullName>
    </submittedName>
</protein>
<reference evidence="1 2" key="1">
    <citation type="submission" date="2019-01" db="EMBL/GenBank/DDBJ databases">
        <title>Sinorhodobacter populi sp. nov. isolated from the symptomatic bark tissue of Populus euramericana canker.</title>
        <authorList>
            <person name="Xu G."/>
        </authorList>
    </citation>
    <scope>NUCLEOTIDE SEQUENCE [LARGE SCALE GENOMIC DNA]</scope>
    <source>
        <strain evidence="1 2">2D-5</strain>
    </source>
</reference>